<reference evidence="2 3" key="1">
    <citation type="submission" date="2014-04" db="EMBL/GenBank/DDBJ databases">
        <title>Draft genome sequence of Pantoea beijingensis strain LMG 27579, an emerging pathogen to Pleurotus eryngii with potential industrial application.</title>
        <authorList>
            <person name="Xu F."/>
            <person name="Liu Y."/>
            <person name="Wang S."/>
            <person name="Yin Y."/>
            <person name="Ma Y."/>
            <person name="Zhao S."/>
            <person name="Rong C."/>
        </authorList>
    </citation>
    <scope>NUCLEOTIDE SEQUENCE [LARGE SCALE GENOMIC DNA]</scope>
    <source>
        <strain evidence="2 3">LMG 27579</strain>
    </source>
</reference>
<organism evidence="2 3">
    <name type="scientific">[Pantoea] beijingensis</name>
    <dbReference type="NCBI Taxonomy" id="1324864"/>
    <lineage>
        <taxon>Bacteria</taxon>
        <taxon>Pseudomonadati</taxon>
        <taxon>Pseudomonadota</taxon>
        <taxon>Gammaproteobacteria</taxon>
        <taxon>Enterobacterales</taxon>
        <taxon>Erwiniaceae</taxon>
        <taxon>Erwinia</taxon>
    </lineage>
</organism>
<sequence>MINSPVLELQGLASSGSTPLIDVLLKAKVISVKLGLDDISQWLEREISGYATMASVPDYRVGYGLVKAFNPYRGWIPVDLGTYDQTVIDIFTTIRFTDDISSLSKISASTSTPYLHLPTPLVEALSQGHDSQYQFAWFFSKTKVEQILATVRYRVLEWALDLEKKGVLGLGLLFTPQEKEAAPLTANYITTINGNVNNAGVIGSGNGDIEQTNSVTAGDFNSLEKQLRAWGVSQDEVESLSQAIQDSDVPTGPDNFGGKIGTWIGNMVGKAYSGSLKIAATSAPALLTNAICQYYGIAV</sequence>
<evidence type="ECO:0000313" key="3">
    <source>
        <dbReference type="Proteomes" id="UP000288794"/>
    </source>
</evidence>
<feature type="domain" description="AbiTii" evidence="1">
    <location>
        <begin position="6"/>
        <end position="184"/>
    </location>
</feature>
<proteinExistence type="predicted"/>
<gene>
    <name evidence="2" type="ORF">ED28_06600</name>
</gene>
<evidence type="ECO:0000259" key="1">
    <source>
        <dbReference type="Pfam" id="PF18864"/>
    </source>
</evidence>
<protein>
    <recommendedName>
        <fullName evidence="1">AbiTii domain-containing protein</fullName>
    </recommendedName>
</protein>
<dbReference type="InterPro" id="IPR041304">
    <property type="entry name" value="AbiTii"/>
</dbReference>
<comment type="caution">
    <text evidence="2">The sequence shown here is derived from an EMBL/GenBank/DDBJ whole genome shotgun (WGS) entry which is preliminary data.</text>
</comment>
<dbReference type="AlphaFoldDB" id="A0A443IF27"/>
<dbReference type="Pfam" id="PF18864">
    <property type="entry name" value="AbiTii"/>
    <property type="match status" value="1"/>
</dbReference>
<keyword evidence="3" id="KW-1185">Reference proteome</keyword>
<evidence type="ECO:0000313" key="2">
    <source>
        <dbReference type="EMBL" id="RWR02648.1"/>
    </source>
</evidence>
<name>A0A443IF27_9GAMM</name>
<dbReference type="RefSeq" id="WP_128176397.1">
    <property type="nucleotide sequence ID" value="NZ_CP071409.1"/>
</dbReference>
<dbReference type="Proteomes" id="UP000288794">
    <property type="component" value="Unassembled WGS sequence"/>
</dbReference>
<accession>A0A443IF27</accession>
<dbReference type="EMBL" id="JMEE01000009">
    <property type="protein sequence ID" value="RWR02648.1"/>
    <property type="molecule type" value="Genomic_DNA"/>
</dbReference>